<evidence type="ECO:0000313" key="2">
    <source>
        <dbReference type="Proteomes" id="UP001301653"/>
    </source>
</evidence>
<keyword evidence="2" id="KW-1185">Reference proteome</keyword>
<gene>
    <name evidence="1" type="ORF">VA603_08235</name>
</gene>
<dbReference type="RefSeq" id="WP_323438493.1">
    <property type="nucleotide sequence ID" value="NZ_JAYFUH010000085.1"/>
</dbReference>
<dbReference type="Pfam" id="PF09998">
    <property type="entry name" value="DUF2239"/>
    <property type="match status" value="1"/>
</dbReference>
<name>A0ABU5V611_9GAMM</name>
<evidence type="ECO:0000313" key="1">
    <source>
        <dbReference type="EMBL" id="MEA5667515.1"/>
    </source>
</evidence>
<sequence>MDDPLNAPHALFEGHQLLARGPLQQVVAEAVARVGVGADGRPLLLLNDGSGETVDLDLRGGLAQVLERLQARLAPALAAPQEAAAPRERGRPRLGVVAREVTLLPRHWEWLASQRGGASQALRRLVDEARRREQEQGLPASPEARYKAMSTLAGDMPGFEEASRLLFAGDEAGFARSIAQWPQDLRDYLGSVSAEAED</sequence>
<dbReference type="InterPro" id="IPR018715">
    <property type="entry name" value="DUF2239"/>
</dbReference>
<reference evidence="1 2" key="1">
    <citation type="submission" date="2023-12" db="EMBL/GenBank/DDBJ databases">
        <title>Stenotrophomonas guangdongensis sp. nov., isolated from wilted pepper plants (Capsicum annuum).</title>
        <authorList>
            <person name="Qiu M."/>
            <person name="Li Y."/>
            <person name="Liu Q."/>
            <person name="Zhang X."/>
            <person name="Huang Y."/>
            <person name="Guo R."/>
            <person name="Hu M."/>
            <person name="Zhou J."/>
            <person name="Zhou X."/>
        </authorList>
    </citation>
    <scope>NUCLEOTIDE SEQUENCE [LARGE SCALE GENOMIC DNA]</scope>
    <source>
        <strain evidence="1 2">MH1</strain>
    </source>
</reference>
<accession>A0ABU5V611</accession>
<proteinExistence type="predicted"/>
<comment type="caution">
    <text evidence="1">The sequence shown here is derived from an EMBL/GenBank/DDBJ whole genome shotgun (WGS) entry which is preliminary data.</text>
</comment>
<organism evidence="1 2">
    <name type="scientific">Stenotrophomonas capsici</name>
    <dbReference type="NCBI Taxonomy" id="3110230"/>
    <lineage>
        <taxon>Bacteria</taxon>
        <taxon>Pseudomonadati</taxon>
        <taxon>Pseudomonadota</taxon>
        <taxon>Gammaproteobacteria</taxon>
        <taxon>Lysobacterales</taxon>
        <taxon>Lysobacteraceae</taxon>
        <taxon>Stenotrophomonas</taxon>
    </lineage>
</organism>
<dbReference type="EMBL" id="JAYFUH010000085">
    <property type="protein sequence ID" value="MEA5667515.1"/>
    <property type="molecule type" value="Genomic_DNA"/>
</dbReference>
<protein>
    <submittedName>
        <fullName evidence="1">DUF2239 family protein</fullName>
    </submittedName>
</protein>
<dbReference type="Proteomes" id="UP001301653">
    <property type="component" value="Unassembled WGS sequence"/>
</dbReference>